<dbReference type="InterPro" id="IPR039421">
    <property type="entry name" value="Type_1_exporter"/>
</dbReference>
<evidence type="ECO:0000256" key="4">
    <source>
        <dbReference type="ARBA" id="ARBA00023136"/>
    </source>
</evidence>
<dbReference type="PROSITE" id="PS50929">
    <property type="entry name" value="ABC_TM1F"/>
    <property type="match status" value="1"/>
</dbReference>
<feature type="region of interest" description="Disordered" evidence="5">
    <location>
        <begin position="1"/>
        <end position="45"/>
    </location>
</feature>
<proteinExistence type="predicted"/>
<dbReference type="PANTHER" id="PTHR43394:SF1">
    <property type="entry name" value="ATP-BINDING CASSETTE SUB-FAMILY B MEMBER 10, MITOCHONDRIAL"/>
    <property type="match status" value="1"/>
</dbReference>
<dbReference type="EMBL" id="CP045643">
    <property type="protein sequence ID" value="QFZ78080.1"/>
    <property type="molecule type" value="Genomic_DNA"/>
</dbReference>
<evidence type="ECO:0000256" key="5">
    <source>
        <dbReference type="SAM" id="MobiDB-lite"/>
    </source>
</evidence>
<protein>
    <submittedName>
        <fullName evidence="9">ATP-binding cassette domain-containing protein</fullName>
    </submittedName>
</protein>
<organism evidence="9 10">
    <name type="scientific">Streptomyces fagopyri</name>
    <dbReference type="NCBI Taxonomy" id="2662397"/>
    <lineage>
        <taxon>Bacteria</taxon>
        <taxon>Bacillati</taxon>
        <taxon>Actinomycetota</taxon>
        <taxon>Actinomycetes</taxon>
        <taxon>Kitasatosporales</taxon>
        <taxon>Streptomycetaceae</taxon>
        <taxon>Streptomyces</taxon>
    </lineage>
</organism>
<dbReference type="PANTHER" id="PTHR43394">
    <property type="entry name" value="ATP-DEPENDENT PERMEASE MDL1, MITOCHONDRIAL"/>
    <property type="match status" value="1"/>
</dbReference>
<dbReference type="KEGG" id="sfy:GFH48_36605"/>
<name>A0A5Q0LLY4_9ACTN</name>
<dbReference type="GO" id="GO:0005524">
    <property type="term" value="F:ATP binding"/>
    <property type="evidence" value="ECO:0007669"/>
    <property type="project" value="UniProtKB-KW"/>
</dbReference>
<dbReference type="PROSITE" id="PS50893">
    <property type="entry name" value="ABC_TRANSPORTER_2"/>
    <property type="match status" value="1"/>
</dbReference>
<keyword evidence="9" id="KW-0067">ATP-binding</keyword>
<dbReference type="RefSeq" id="WP_153292259.1">
    <property type="nucleotide sequence ID" value="NZ_CP045643.1"/>
</dbReference>
<keyword evidence="2 6" id="KW-0812">Transmembrane</keyword>
<dbReference type="AlphaFoldDB" id="A0A5Q0LLY4"/>
<dbReference type="InterPro" id="IPR003439">
    <property type="entry name" value="ABC_transporter-like_ATP-bd"/>
</dbReference>
<gene>
    <name evidence="9" type="ORF">GFH48_36605</name>
</gene>
<keyword evidence="10" id="KW-1185">Reference proteome</keyword>
<dbReference type="Gene3D" id="3.40.50.300">
    <property type="entry name" value="P-loop containing nucleotide triphosphate hydrolases"/>
    <property type="match status" value="1"/>
</dbReference>
<feature type="domain" description="ABC transmembrane type-1" evidence="8">
    <location>
        <begin position="62"/>
        <end position="339"/>
    </location>
</feature>
<keyword evidence="9" id="KW-0547">Nucleotide-binding</keyword>
<dbReference type="InterPro" id="IPR011527">
    <property type="entry name" value="ABC1_TM_dom"/>
</dbReference>
<evidence type="ECO:0000313" key="9">
    <source>
        <dbReference type="EMBL" id="QFZ78080.1"/>
    </source>
</evidence>
<dbReference type="Pfam" id="PF00664">
    <property type="entry name" value="ABC_membrane"/>
    <property type="match status" value="1"/>
</dbReference>
<feature type="transmembrane region" description="Helical" evidence="6">
    <location>
        <begin position="179"/>
        <end position="211"/>
    </location>
</feature>
<dbReference type="Gene3D" id="1.20.1560.10">
    <property type="entry name" value="ABC transporter type 1, transmembrane domain"/>
    <property type="match status" value="1"/>
</dbReference>
<evidence type="ECO:0000256" key="3">
    <source>
        <dbReference type="ARBA" id="ARBA00022989"/>
    </source>
</evidence>
<evidence type="ECO:0000256" key="1">
    <source>
        <dbReference type="ARBA" id="ARBA00004651"/>
    </source>
</evidence>
<keyword evidence="4 6" id="KW-0472">Membrane</keyword>
<dbReference type="SUPFAM" id="SSF52540">
    <property type="entry name" value="P-loop containing nucleoside triphosphate hydrolases"/>
    <property type="match status" value="1"/>
</dbReference>
<dbReference type="PROSITE" id="PS00211">
    <property type="entry name" value="ABC_TRANSPORTER_1"/>
    <property type="match status" value="1"/>
</dbReference>
<dbReference type="GO" id="GO:0016887">
    <property type="term" value="F:ATP hydrolysis activity"/>
    <property type="evidence" value="ECO:0007669"/>
    <property type="project" value="InterPro"/>
</dbReference>
<dbReference type="Pfam" id="PF00005">
    <property type="entry name" value="ABC_tran"/>
    <property type="match status" value="1"/>
</dbReference>
<dbReference type="Proteomes" id="UP000326179">
    <property type="component" value="Chromosome"/>
</dbReference>
<feature type="compositionally biased region" description="Pro residues" evidence="5">
    <location>
        <begin position="10"/>
        <end position="29"/>
    </location>
</feature>
<dbReference type="SUPFAM" id="SSF90123">
    <property type="entry name" value="ABC transporter transmembrane region"/>
    <property type="match status" value="1"/>
</dbReference>
<dbReference type="InterPro" id="IPR036640">
    <property type="entry name" value="ABC1_TM_sf"/>
</dbReference>
<accession>A0A5Q0LLY4</accession>
<reference evidence="9 10" key="1">
    <citation type="submission" date="2019-10" db="EMBL/GenBank/DDBJ databases">
        <title>A novel species.</title>
        <authorList>
            <person name="Gao J."/>
        </authorList>
    </citation>
    <scope>NUCLEOTIDE SEQUENCE [LARGE SCALE GENOMIC DNA]</scope>
    <source>
        <strain evidence="9 10">QMT-28</strain>
    </source>
</reference>
<evidence type="ECO:0000259" key="7">
    <source>
        <dbReference type="PROSITE" id="PS50893"/>
    </source>
</evidence>
<evidence type="ECO:0000259" key="8">
    <source>
        <dbReference type="PROSITE" id="PS50929"/>
    </source>
</evidence>
<dbReference type="InterPro" id="IPR017871">
    <property type="entry name" value="ABC_transporter-like_CS"/>
</dbReference>
<evidence type="ECO:0000313" key="10">
    <source>
        <dbReference type="Proteomes" id="UP000326179"/>
    </source>
</evidence>
<evidence type="ECO:0000256" key="2">
    <source>
        <dbReference type="ARBA" id="ARBA00022692"/>
    </source>
</evidence>
<evidence type="ECO:0000256" key="6">
    <source>
        <dbReference type="SAM" id="Phobius"/>
    </source>
</evidence>
<dbReference type="GO" id="GO:0005886">
    <property type="term" value="C:plasma membrane"/>
    <property type="evidence" value="ECO:0007669"/>
    <property type="project" value="UniProtKB-SubCell"/>
</dbReference>
<keyword evidence="3 6" id="KW-1133">Transmembrane helix</keyword>
<feature type="transmembrane region" description="Helical" evidence="6">
    <location>
        <begin position="60"/>
        <end position="82"/>
    </location>
</feature>
<dbReference type="InterPro" id="IPR027417">
    <property type="entry name" value="P-loop_NTPase"/>
</dbReference>
<feature type="domain" description="ABC transporter" evidence="7">
    <location>
        <begin position="369"/>
        <end position="600"/>
    </location>
</feature>
<sequence>MHSDRTDAAPPQPAPTGSPDRPPTRPVPPTSADDAVPGDDDRAEVTRPPRLLLPAAGGRWAVLLALAVAASTTATLLLPALLARAVNQALAGAGTATGHQLLLVLALLTAAEATAQYAAPRSSAEGAARIRALAIRRTLAAGPAAVARMPVGDLVARLTASAPQAALAAPALVYSAAQLLMAVVAVVALTLISPLLSLAFLATAPTGYAVIRRQLRRTTHAGDGYQRTQAQLASGLLDALSGSRSIAASATVTREIERVLRPLPHLSRLGHELWDTQRRTAWCTGLLAPATQLAVLAVAGTQVAAGRLGVGDLLAALGYTGIGLSGLGTAQSLLDVAQARAGAARLTGVLTLPVRGVTSRPLPAGPGRLELRGVVVRRQGVAALDGLDLTVPDGSWTALVGAPDSVTSLVAALAVGLAEPDEGTVTLDGVPLMEIHPDELPTAISCAFADPVLTGATVQDALGLGPAPPPPWRLRGAARAAQADTFIRRLPDGYRTPMSSLVLSGGERQRLGLARALARDSRLIVLDDATCGLDGATEAAALHALREETAGRTVLHITRRATVAAAADRVAWLHEGRVHTVAAHDELWPLAAYRDVLDGGTPGPRPAPVKASAGD</sequence>
<feature type="transmembrane region" description="Helical" evidence="6">
    <location>
        <begin position="89"/>
        <end position="111"/>
    </location>
</feature>
<comment type="subcellular location">
    <subcellularLocation>
        <location evidence="1">Cell membrane</location>
        <topology evidence="1">Multi-pass membrane protein</topology>
    </subcellularLocation>
</comment>
<dbReference type="GO" id="GO:0015421">
    <property type="term" value="F:ABC-type oligopeptide transporter activity"/>
    <property type="evidence" value="ECO:0007669"/>
    <property type="project" value="TreeGrafter"/>
</dbReference>